<dbReference type="KEGG" id="pth:PTH_0476"/>
<dbReference type="InterPro" id="IPR035424">
    <property type="entry name" value="Antitoxin_RelB"/>
</dbReference>
<dbReference type="HOGENOM" id="CLU_1774390_0_0_9"/>
<organism evidence="1 2">
    <name type="scientific">Pelotomaculum thermopropionicum (strain DSM 13744 / JCM 10971 / SI)</name>
    <dbReference type="NCBI Taxonomy" id="370438"/>
    <lineage>
        <taxon>Bacteria</taxon>
        <taxon>Bacillati</taxon>
        <taxon>Bacillota</taxon>
        <taxon>Clostridia</taxon>
        <taxon>Eubacteriales</taxon>
        <taxon>Desulfotomaculaceae</taxon>
        <taxon>Pelotomaculum</taxon>
    </lineage>
</organism>
<name>A5D516_PELTS</name>
<reference evidence="2" key="1">
    <citation type="journal article" date="2008" name="Genome Res.">
        <title>The genome of Pelotomaculum thermopropionicum reveals niche-associated evolution in anaerobic microbiota.</title>
        <authorList>
            <person name="Kosaka T."/>
            <person name="Kato S."/>
            <person name="Shimoyama T."/>
            <person name="Ishii S."/>
            <person name="Abe T."/>
            <person name="Watanabe K."/>
        </authorList>
    </citation>
    <scope>NUCLEOTIDE SEQUENCE [LARGE SCALE GENOMIC DNA]</scope>
    <source>
        <strain evidence="2">DSM 13744 / JCM 10971 / SI</strain>
    </source>
</reference>
<accession>A5D516</accession>
<dbReference type="Proteomes" id="UP000006556">
    <property type="component" value="Chromosome"/>
</dbReference>
<evidence type="ECO:0000313" key="1">
    <source>
        <dbReference type="EMBL" id="BAF58657.1"/>
    </source>
</evidence>
<dbReference type="EMBL" id="AP009389">
    <property type="protein sequence ID" value="BAF58657.1"/>
    <property type="molecule type" value="Genomic_DNA"/>
</dbReference>
<protein>
    <submittedName>
        <fullName evidence="1">Uncharacterized protein</fullName>
    </submittedName>
</protein>
<dbReference type="AlphaFoldDB" id="A5D516"/>
<dbReference type="Pfam" id="PF12910">
    <property type="entry name" value="PHD_like"/>
    <property type="match status" value="1"/>
</dbReference>
<sequence>MLEELKFTEARGGFSALYSRVFNHYRPVIIRRRQAEEVLVLRADLQKLLLEKYRLKPEVIREEDGSVTLALDELELYANGRTVEEAAQELVHDLKFYAQDYLERSQLFINAPNRRTHFPYILRVLLCDSDEEIRSLLEI</sequence>
<proteinExistence type="predicted"/>
<evidence type="ECO:0000313" key="2">
    <source>
        <dbReference type="Proteomes" id="UP000006556"/>
    </source>
</evidence>
<gene>
    <name evidence="1" type="ordered locus">PTH_0476</name>
</gene>
<dbReference type="eggNOG" id="ENOG5032XCU">
    <property type="taxonomic scope" value="Bacteria"/>
</dbReference>
<keyword evidence="2" id="KW-1185">Reference proteome</keyword>
<dbReference type="Gene3D" id="3.30.160.620">
    <property type="match status" value="1"/>
</dbReference>